<dbReference type="GO" id="GO:0005737">
    <property type="term" value="C:cytoplasm"/>
    <property type="evidence" value="ECO:0007669"/>
    <property type="project" value="TreeGrafter"/>
</dbReference>
<evidence type="ECO:0000256" key="4">
    <source>
        <dbReference type="ARBA" id="ARBA00022723"/>
    </source>
</evidence>
<sequence length="367" mass="39457">MQLQEIVDVLEQLAPPELAESWDNVGLLLGDRKADVGRILTCLTLTPDVAEEAVRRGAQLVVTHHPVLFKAVQRLTTDTAEGRAMLTLLRAGVAVYSPHTAWDNAPLGINQQLAERLELSAVQPLKPLNKDEVKIVTFVPPEQLRAVQQAVWDAGAGIIGNYRQCSFVLEGTGTFFGEEAANPAVGQAGRLERVAEARLEVVCPTMRLSGVLSALRSAHPYEEPAIDVYPLRGLPAAGWGSGRQGALPAPLTLCELARRVAARLPGARVEMVGPPERSIVQVGIACGAAAEYWKEAQRQGCQVLLTGEARFHTAVEVRDAGFALILAGHYATERLGMERLAQLLAERCAGVSVFASAVEHDPLRACP</sequence>
<gene>
    <name evidence="7" type="ORF">ENS64_03730</name>
</gene>
<dbReference type="InterPro" id="IPR017221">
    <property type="entry name" value="DUF34/NIF3_bac"/>
</dbReference>
<comment type="similarity">
    <text evidence="1 5">Belongs to the GTP cyclohydrolase I type 2/NIF3 family.</text>
</comment>
<dbReference type="InterPro" id="IPR036069">
    <property type="entry name" value="DUF34/NIF3_sf"/>
</dbReference>
<organism evidence="7">
    <name type="scientific">Schlesneria paludicola</name>
    <dbReference type="NCBI Taxonomy" id="360056"/>
    <lineage>
        <taxon>Bacteria</taxon>
        <taxon>Pseudomonadati</taxon>
        <taxon>Planctomycetota</taxon>
        <taxon>Planctomycetia</taxon>
        <taxon>Planctomycetales</taxon>
        <taxon>Planctomycetaceae</taxon>
        <taxon>Schlesneria</taxon>
    </lineage>
</organism>
<feature type="binding site" evidence="6">
    <location>
        <position position="333"/>
    </location>
    <ligand>
        <name>a divalent metal cation</name>
        <dbReference type="ChEBI" id="CHEBI:60240"/>
        <label>1</label>
    </ligand>
</feature>
<accession>A0A7C4LL51</accession>
<dbReference type="PANTHER" id="PTHR13799:SF14">
    <property type="entry name" value="GTP CYCLOHYDROLASE 1 TYPE 2 HOMOLOG"/>
    <property type="match status" value="1"/>
</dbReference>
<reference evidence="7" key="1">
    <citation type="journal article" date="2020" name="mSystems">
        <title>Genome- and Community-Level Interaction Insights into Carbon Utilization and Element Cycling Functions of Hydrothermarchaeota in Hydrothermal Sediment.</title>
        <authorList>
            <person name="Zhou Z."/>
            <person name="Liu Y."/>
            <person name="Xu W."/>
            <person name="Pan J."/>
            <person name="Luo Z.H."/>
            <person name="Li M."/>
        </authorList>
    </citation>
    <scope>NUCLEOTIDE SEQUENCE [LARGE SCALE GENOMIC DNA]</scope>
    <source>
        <strain evidence="7">SpSt-508</strain>
    </source>
</reference>
<feature type="binding site" evidence="6">
    <location>
        <position position="65"/>
    </location>
    <ligand>
        <name>a divalent metal cation</name>
        <dbReference type="ChEBI" id="CHEBI:60240"/>
        <label>1</label>
    </ligand>
</feature>
<dbReference type="SUPFAM" id="SSF102705">
    <property type="entry name" value="NIF3 (NGG1p interacting factor 3)-like"/>
    <property type="match status" value="1"/>
</dbReference>
<comment type="subunit">
    <text evidence="2">Homohexamer.</text>
</comment>
<proteinExistence type="inferred from homology"/>
<feature type="binding site" evidence="6">
    <location>
        <position position="103"/>
    </location>
    <ligand>
        <name>a divalent metal cation</name>
        <dbReference type="ChEBI" id="CHEBI:60240"/>
        <label>1</label>
    </ligand>
</feature>
<keyword evidence="4 5" id="KW-0479">Metal-binding</keyword>
<dbReference type="AlphaFoldDB" id="A0A7C4LL51"/>
<dbReference type="InterPro" id="IPR002678">
    <property type="entry name" value="DUF34/NIF3"/>
</dbReference>
<evidence type="ECO:0000256" key="2">
    <source>
        <dbReference type="ARBA" id="ARBA00011643"/>
    </source>
</evidence>
<evidence type="ECO:0000313" key="7">
    <source>
        <dbReference type="EMBL" id="HGT38359.1"/>
    </source>
</evidence>
<dbReference type="Gene3D" id="3.30.70.120">
    <property type="match status" value="1"/>
</dbReference>
<evidence type="ECO:0000256" key="6">
    <source>
        <dbReference type="PIRSR" id="PIRSR602678-1"/>
    </source>
</evidence>
<feature type="binding site" evidence="6">
    <location>
        <position position="329"/>
    </location>
    <ligand>
        <name>a divalent metal cation</name>
        <dbReference type="ChEBI" id="CHEBI:60240"/>
        <label>1</label>
    </ligand>
</feature>
<dbReference type="Pfam" id="PF01784">
    <property type="entry name" value="DUF34_NIF3"/>
    <property type="match status" value="1"/>
</dbReference>
<dbReference type="NCBIfam" id="TIGR00486">
    <property type="entry name" value="YbgI_SA1388"/>
    <property type="match status" value="1"/>
</dbReference>
<protein>
    <recommendedName>
        <fullName evidence="3 5">GTP cyclohydrolase 1 type 2 homolog</fullName>
    </recommendedName>
</protein>
<dbReference type="PANTHER" id="PTHR13799">
    <property type="entry name" value="NGG1 INTERACTING FACTOR 3"/>
    <property type="match status" value="1"/>
</dbReference>
<evidence type="ECO:0000256" key="1">
    <source>
        <dbReference type="ARBA" id="ARBA00006964"/>
    </source>
</evidence>
<evidence type="ECO:0000256" key="3">
    <source>
        <dbReference type="ARBA" id="ARBA00022112"/>
    </source>
</evidence>
<dbReference type="PIRSF" id="PIRSF037489">
    <property type="entry name" value="UCP037489_NIF3_YqfO"/>
    <property type="match status" value="1"/>
</dbReference>
<comment type="caution">
    <text evidence="7">The sequence shown here is derived from an EMBL/GenBank/DDBJ whole genome shotgun (WGS) entry which is preliminary data.</text>
</comment>
<dbReference type="EMBL" id="DSVQ01000007">
    <property type="protein sequence ID" value="HGT38359.1"/>
    <property type="molecule type" value="Genomic_DNA"/>
</dbReference>
<feature type="binding site" evidence="6">
    <location>
        <position position="64"/>
    </location>
    <ligand>
        <name>a divalent metal cation</name>
        <dbReference type="ChEBI" id="CHEBI:60240"/>
        <label>2</label>
    </ligand>
</feature>
<dbReference type="InterPro" id="IPR015867">
    <property type="entry name" value="N-reg_PII/ATP_PRibTrfase_C"/>
</dbReference>
<dbReference type="Gene3D" id="3.40.1390.30">
    <property type="entry name" value="NIF3 (NGG1p interacting factor 3)-like"/>
    <property type="match status" value="2"/>
</dbReference>
<dbReference type="GO" id="GO:0046872">
    <property type="term" value="F:metal ion binding"/>
    <property type="evidence" value="ECO:0007669"/>
    <property type="project" value="UniProtKB-UniRule"/>
</dbReference>
<evidence type="ECO:0000256" key="5">
    <source>
        <dbReference type="PIRNR" id="PIRNR037489"/>
    </source>
</evidence>
<name>A0A7C4LL51_9PLAN</name>
<dbReference type="FunFam" id="3.40.1390.30:FF:000001">
    <property type="entry name" value="GTP cyclohydrolase 1 type 2"/>
    <property type="match status" value="1"/>
</dbReference>